<sequence>MLEEQSCNLSNSCQESFTVRYNNLHQEALKYVSEGVKDEEHYKVAIDALREAANQVAIAKKTDEGVSNVSGRCGGESATRESHVNDPFKARKLSADPSKAVDEKDKEIQKLTRKLERARRKCELYRANLLTILKDIEQQKLQLTVKVQSIMLCMKD</sequence>
<dbReference type="EMBL" id="JACEIK010002102">
    <property type="protein sequence ID" value="MCD9559138.1"/>
    <property type="molecule type" value="Genomic_DNA"/>
</dbReference>
<comment type="caution">
    <text evidence="2">The sequence shown here is derived from an EMBL/GenBank/DDBJ whole genome shotgun (WGS) entry which is preliminary data.</text>
</comment>
<evidence type="ECO:0000313" key="2">
    <source>
        <dbReference type="EMBL" id="MCD9559138.1"/>
    </source>
</evidence>
<dbReference type="Proteomes" id="UP000823775">
    <property type="component" value="Unassembled WGS sequence"/>
</dbReference>
<feature type="coiled-coil region" evidence="1">
    <location>
        <begin position="101"/>
        <end position="128"/>
    </location>
</feature>
<organism evidence="2 3">
    <name type="scientific">Datura stramonium</name>
    <name type="common">Jimsonweed</name>
    <name type="synonym">Common thornapple</name>
    <dbReference type="NCBI Taxonomy" id="4076"/>
    <lineage>
        <taxon>Eukaryota</taxon>
        <taxon>Viridiplantae</taxon>
        <taxon>Streptophyta</taxon>
        <taxon>Embryophyta</taxon>
        <taxon>Tracheophyta</taxon>
        <taxon>Spermatophyta</taxon>
        <taxon>Magnoliopsida</taxon>
        <taxon>eudicotyledons</taxon>
        <taxon>Gunneridae</taxon>
        <taxon>Pentapetalae</taxon>
        <taxon>asterids</taxon>
        <taxon>lamiids</taxon>
        <taxon>Solanales</taxon>
        <taxon>Solanaceae</taxon>
        <taxon>Solanoideae</taxon>
        <taxon>Datureae</taxon>
        <taxon>Datura</taxon>
    </lineage>
</organism>
<keyword evidence="3" id="KW-1185">Reference proteome</keyword>
<evidence type="ECO:0000313" key="3">
    <source>
        <dbReference type="Proteomes" id="UP000823775"/>
    </source>
</evidence>
<accession>A0ABS8UJR5</accession>
<gene>
    <name evidence="2" type="ORF">HAX54_016956</name>
</gene>
<proteinExistence type="predicted"/>
<evidence type="ECO:0000256" key="1">
    <source>
        <dbReference type="SAM" id="Coils"/>
    </source>
</evidence>
<reference evidence="2 3" key="1">
    <citation type="journal article" date="2021" name="BMC Genomics">
        <title>Datura genome reveals duplications of psychoactive alkaloid biosynthetic genes and high mutation rate following tissue culture.</title>
        <authorList>
            <person name="Rajewski A."/>
            <person name="Carter-House D."/>
            <person name="Stajich J."/>
            <person name="Litt A."/>
        </authorList>
    </citation>
    <scope>NUCLEOTIDE SEQUENCE [LARGE SCALE GENOMIC DNA]</scope>
    <source>
        <strain evidence="2">AR-01</strain>
    </source>
</reference>
<name>A0ABS8UJR5_DATST</name>
<keyword evidence="1" id="KW-0175">Coiled coil</keyword>
<protein>
    <submittedName>
        <fullName evidence="2">Uncharacterized protein</fullName>
    </submittedName>
</protein>